<sequence>MQKVLILLLCFSANCFAQNTLSLPATSSSPKATLEDVSWIAGHWKGEAFGGVTEEIWSPPLGDSMMFVFKLVSEGKVKFYEAGHIQYKNETLVLQLKHFDSSLKGWEEKEETVDFPLVRLEGNRIYFDGFTIEKISGNEINMYVVIGQKDGSSEEVKFNYKKME</sequence>
<gene>
    <name evidence="3" type="ORF">HPE63_06455</name>
</gene>
<organism evidence="3 4">
    <name type="scientific">Maribacter arenosus</name>
    <dbReference type="NCBI Taxonomy" id="1854708"/>
    <lineage>
        <taxon>Bacteria</taxon>
        <taxon>Pseudomonadati</taxon>
        <taxon>Bacteroidota</taxon>
        <taxon>Flavobacteriia</taxon>
        <taxon>Flavobacteriales</taxon>
        <taxon>Flavobacteriaceae</taxon>
        <taxon>Maribacter</taxon>
    </lineage>
</organism>
<keyword evidence="4" id="KW-1185">Reference proteome</keyword>
<feature type="chain" id="PRO_5047055562" description="DUF6265 domain-containing protein" evidence="1">
    <location>
        <begin position="18"/>
        <end position="164"/>
    </location>
</feature>
<reference evidence="3 4" key="1">
    <citation type="submission" date="2020-05" db="EMBL/GenBank/DDBJ databases">
        <title>The draft genome sequence of Maribacter arenosus CAU 1321.</title>
        <authorList>
            <person name="Mu L."/>
        </authorList>
    </citation>
    <scope>NUCLEOTIDE SEQUENCE [LARGE SCALE GENOMIC DNA]</scope>
    <source>
        <strain evidence="3 4">CAU 1321</strain>
    </source>
</reference>
<keyword evidence="1" id="KW-0732">Signal</keyword>
<dbReference type="Pfam" id="PF19780">
    <property type="entry name" value="DUF6265"/>
    <property type="match status" value="1"/>
</dbReference>
<dbReference type="Proteomes" id="UP000598350">
    <property type="component" value="Unassembled WGS sequence"/>
</dbReference>
<name>A0ABR7VBM2_9FLAO</name>
<dbReference type="InterPro" id="IPR046232">
    <property type="entry name" value="DUF6265"/>
</dbReference>
<comment type="caution">
    <text evidence="3">The sequence shown here is derived from an EMBL/GenBank/DDBJ whole genome shotgun (WGS) entry which is preliminary data.</text>
</comment>
<evidence type="ECO:0000259" key="2">
    <source>
        <dbReference type="Pfam" id="PF19780"/>
    </source>
</evidence>
<evidence type="ECO:0000313" key="3">
    <source>
        <dbReference type="EMBL" id="MBD0850306.1"/>
    </source>
</evidence>
<proteinExistence type="predicted"/>
<dbReference type="RefSeq" id="WP_188313439.1">
    <property type="nucleotide sequence ID" value="NZ_JABTCG010000002.1"/>
</dbReference>
<evidence type="ECO:0000256" key="1">
    <source>
        <dbReference type="SAM" id="SignalP"/>
    </source>
</evidence>
<accession>A0ABR7VBM2</accession>
<dbReference type="EMBL" id="JABTCG010000002">
    <property type="protein sequence ID" value="MBD0850306.1"/>
    <property type="molecule type" value="Genomic_DNA"/>
</dbReference>
<protein>
    <recommendedName>
        <fullName evidence="2">DUF6265 domain-containing protein</fullName>
    </recommendedName>
</protein>
<feature type="domain" description="DUF6265" evidence="2">
    <location>
        <begin position="38"/>
        <end position="145"/>
    </location>
</feature>
<evidence type="ECO:0000313" key="4">
    <source>
        <dbReference type="Proteomes" id="UP000598350"/>
    </source>
</evidence>
<feature type="signal peptide" evidence="1">
    <location>
        <begin position="1"/>
        <end position="17"/>
    </location>
</feature>